<dbReference type="AlphaFoldDB" id="A0A848F5D6"/>
<organism evidence="2 3">
    <name type="scientific">Azohydromonas caseinilytica</name>
    <dbReference type="NCBI Taxonomy" id="2728836"/>
    <lineage>
        <taxon>Bacteria</taxon>
        <taxon>Pseudomonadati</taxon>
        <taxon>Pseudomonadota</taxon>
        <taxon>Betaproteobacteria</taxon>
        <taxon>Burkholderiales</taxon>
        <taxon>Sphaerotilaceae</taxon>
        <taxon>Azohydromonas</taxon>
    </lineage>
</organism>
<evidence type="ECO:0000313" key="2">
    <source>
        <dbReference type="EMBL" id="NML13905.1"/>
    </source>
</evidence>
<comment type="caution">
    <text evidence="2">The sequence shown here is derived from an EMBL/GenBank/DDBJ whole genome shotgun (WGS) entry which is preliminary data.</text>
</comment>
<protein>
    <submittedName>
        <fullName evidence="2">SIS domain-containing protein</fullName>
    </submittedName>
</protein>
<feature type="domain" description="SIS" evidence="1">
    <location>
        <begin position="35"/>
        <end position="192"/>
    </location>
</feature>
<proteinExistence type="predicted"/>
<dbReference type="RefSeq" id="WP_169158782.1">
    <property type="nucleotide sequence ID" value="NZ_JABBFW010000001.1"/>
</dbReference>
<dbReference type="PANTHER" id="PTHR30390:SF6">
    <property type="entry name" value="DNAA INITIATOR-ASSOCIATING PROTEIN DIAA"/>
    <property type="match status" value="1"/>
</dbReference>
<dbReference type="GO" id="GO:0097367">
    <property type="term" value="F:carbohydrate derivative binding"/>
    <property type="evidence" value="ECO:0007669"/>
    <property type="project" value="InterPro"/>
</dbReference>
<dbReference type="GO" id="GO:1901135">
    <property type="term" value="P:carbohydrate derivative metabolic process"/>
    <property type="evidence" value="ECO:0007669"/>
    <property type="project" value="InterPro"/>
</dbReference>
<evidence type="ECO:0000259" key="1">
    <source>
        <dbReference type="PROSITE" id="PS51464"/>
    </source>
</evidence>
<evidence type="ECO:0000313" key="3">
    <source>
        <dbReference type="Proteomes" id="UP000574067"/>
    </source>
</evidence>
<dbReference type="InterPro" id="IPR050099">
    <property type="entry name" value="SIS_GmhA/DiaA_subfam"/>
</dbReference>
<dbReference type="SUPFAM" id="SSF53697">
    <property type="entry name" value="SIS domain"/>
    <property type="match status" value="1"/>
</dbReference>
<dbReference type="Pfam" id="PF13580">
    <property type="entry name" value="SIS_2"/>
    <property type="match status" value="1"/>
</dbReference>
<dbReference type="PROSITE" id="PS51464">
    <property type="entry name" value="SIS"/>
    <property type="match status" value="1"/>
</dbReference>
<accession>A0A848F5D6</accession>
<dbReference type="InterPro" id="IPR001347">
    <property type="entry name" value="SIS_dom"/>
</dbReference>
<dbReference type="InterPro" id="IPR046348">
    <property type="entry name" value="SIS_dom_sf"/>
</dbReference>
<dbReference type="Proteomes" id="UP000574067">
    <property type="component" value="Unassembled WGS sequence"/>
</dbReference>
<dbReference type="EMBL" id="JABBFW010000001">
    <property type="protein sequence ID" value="NML13905.1"/>
    <property type="molecule type" value="Genomic_DNA"/>
</dbReference>
<dbReference type="PANTHER" id="PTHR30390">
    <property type="entry name" value="SEDOHEPTULOSE 7-PHOSPHATE ISOMERASE / DNAA INITIATOR-ASSOCIATING FACTOR FOR REPLICATION INITIATION"/>
    <property type="match status" value="1"/>
</dbReference>
<sequence length="192" mass="19977">MLEQRIQQHFFESADLLYQVAETLARPIADAAQVVVGSITGGGKVLLVGQGPWLGLAQAFAAQFVGRFERDRPGLAALALGDAGLLSLPPGDEPAQARQLQALGAPGDVLIALGASATPALVAAVQAAHGRDMTVLALTGRLAGAQALQLAETDVHIPVPHERAARILELHLLALHAICDAVDLQLMGEQDE</sequence>
<keyword evidence="3" id="KW-1185">Reference proteome</keyword>
<reference evidence="2 3" key="1">
    <citation type="submission" date="2020-04" db="EMBL/GenBank/DDBJ databases">
        <title>Azohydromonas sp. isolated from soil.</title>
        <authorList>
            <person name="Dahal R.H."/>
        </authorList>
    </citation>
    <scope>NUCLEOTIDE SEQUENCE [LARGE SCALE GENOMIC DNA]</scope>
    <source>
        <strain evidence="2 3">G-1-1-14</strain>
    </source>
</reference>
<gene>
    <name evidence="2" type="ORF">HHL10_02780</name>
</gene>
<name>A0A848F5D6_9BURK</name>
<dbReference type="Gene3D" id="3.40.50.10490">
    <property type="entry name" value="Glucose-6-phosphate isomerase like protein, domain 1"/>
    <property type="match status" value="1"/>
</dbReference>